<evidence type="ECO:0000313" key="11">
    <source>
        <dbReference type="EMBL" id="KPK72175.1"/>
    </source>
</evidence>
<name>A0A0S8GGQ0_UNCW3</name>
<evidence type="ECO:0000256" key="4">
    <source>
        <dbReference type="ARBA" id="ARBA00022655"/>
    </source>
</evidence>
<organism evidence="11 12">
    <name type="scientific">candidate division WOR_3 bacterium SM23_60</name>
    <dbReference type="NCBI Taxonomy" id="1703780"/>
    <lineage>
        <taxon>Bacteria</taxon>
        <taxon>Bacteria division WOR-3</taxon>
    </lineage>
</organism>
<comment type="subunit">
    <text evidence="3 7">Homodecamer; pentamer of dimers.</text>
</comment>
<sequence length="262" mass="28128">MVTVETIAKMKKAGEKIACLTAYDYPFAKIVDEAGMDIILVGDSAANVFAGEQTTLPITMEEMLYHTKVVCRAVTNALVVADMPFLSYQTSVADAVRNAGRFLKIGASAVKLEGAAPIIEVITRLVNVGIPVMGHIGLTPQSIHAIGGYKLQGTTEQEAQEITRGAEMLEAAGCFAIVLEKIPAELGQRVTVQLSIPTIGIGAGPHCDGQILVLHDILGLFRGFVPKYVKRYAQLGETISQAVKQYHDDVKTGTYPGREHAF</sequence>
<dbReference type="CDD" id="cd06557">
    <property type="entry name" value="KPHMT-like"/>
    <property type="match status" value="1"/>
</dbReference>
<evidence type="ECO:0000256" key="6">
    <source>
        <dbReference type="ARBA" id="ARBA00056497"/>
    </source>
</evidence>
<feature type="binding site" evidence="7 9">
    <location>
        <position position="82"/>
    </location>
    <ligand>
        <name>3-methyl-2-oxobutanoate</name>
        <dbReference type="ChEBI" id="CHEBI:11851"/>
    </ligand>
</feature>
<feature type="binding site" evidence="7 9">
    <location>
        <begin position="43"/>
        <end position="44"/>
    </location>
    <ligand>
        <name>3-methyl-2-oxobutanoate</name>
        <dbReference type="ChEBI" id="CHEBI:11851"/>
    </ligand>
</feature>
<comment type="caution">
    <text evidence="11">The sequence shown here is derived from an EMBL/GenBank/DDBJ whole genome shotgun (WGS) entry which is preliminary data.</text>
</comment>
<dbReference type="EMBL" id="LJUO01000039">
    <property type="protein sequence ID" value="KPK72175.1"/>
    <property type="molecule type" value="Genomic_DNA"/>
</dbReference>
<evidence type="ECO:0000313" key="12">
    <source>
        <dbReference type="Proteomes" id="UP000051096"/>
    </source>
</evidence>
<dbReference type="PIRSF" id="PIRSF000388">
    <property type="entry name" value="Pantoate_hydroxy_MeTrfase"/>
    <property type="match status" value="1"/>
</dbReference>
<dbReference type="FunFam" id="3.20.20.60:FF:000003">
    <property type="entry name" value="3-methyl-2-oxobutanoate hydroxymethyltransferase"/>
    <property type="match status" value="1"/>
</dbReference>
<evidence type="ECO:0000256" key="7">
    <source>
        <dbReference type="HAMAP-Rule" id="MF_00156"/>
    </source>
</evidence>
<dbReference type="Gene3D" id="3.20.20.60">
    <property type="entry name" value="Phosphoenolpyruvate-binding domains"/>
    <property type="match status" value="1"/>
</dbReference>
<keyword evidence="5 7" id="KW-0808">Transferase</keyword>
<dbReference type="NCBIfam" id="NF001452">
    <property type="entry name" value="PRK00311.1"/>
    <property type="match status" value="1"/>
</dbReference>
<dbReference type="HAMAP" id="MF_00156">
    <property type="entry name" value="PanB"/>
    <property type="match status" value="1"/>
</dbReference>
<feature type="binding site" evidence="7 10">
    <location>
        <position position="82"/>
    </location>
    <ligand>
        <name>Mg(2+)</name>
        <dbReference type="ChEBI" id="CHEBI:18420"/>
    </ligand>
</feature>
<comment type="cofactor">
    <cofactor evidence="7 10">
        <name>Mg(2+)</name>
        <dbReference type="ChEBI" id="CHEBI:18420"/>
    </cofactor>
    <text evidence="7 10">Binds 1 Mg(2+) ion per subunit.</text>
</comment>
<keyword evidence="7" id="KW-0963">Cytoplasm</keyword>
<feature type="active site" description="Proton acceptor" evidence="7 8">
    <location>
        <position position="180"/>
    </location>
</feature>
<evidence type="ECO:0000256" key="5">
    <source>
        <dbReference type="ARBA" id="ARBA00022679"/>
    </source>
</evidence>
<evidence type="ECO:0000256" key="9">
    <source>
        <dbReference type="PIRSR" id="PIRSR000388-2"/>
    </source>
</evidence>
<dbReference type="PANTHER" id="PTHR20881:SF0">
    <property type="entry name" value="3-METHYL-2-OXOBUTANOATE HYDROXYMETHYLTRANSFERASE"/>
    <property type="match status" value="1"/>
</dbReference>
<keyword evidence="11" id="KW-0489">Methyltransferase</keyword>
<dbReference type="GO" id="GO:0032259">
    <property type="term" value="P:methylation"/>
    <property type="evidence" value="ECO:0007669"/>
    <property type="project" value="UniProtKB-KW"/>
</dbReference>
<dbReference type="GO" id="GO:0000287">
    <property type="term" value="F:magnesium ion binding"/>
    <property type="evidence" value="ECO:0007669"/>
    <property type="project" value="TreeGrafter"/>
</dbReference>
<dbReference type="GO" id="GO:0008168">
    <property type="term" value="F:methyltransferase activity"/>
    <property type="evidence" value="ECO:0007669"/>
    <property type="project" value="UniProtKB-KW"/>
</dbReference>
<dbReference type="GO" id="GO:0015940">
    <property type="term" value="P:pantothenate biosynthetic process"/>
    <property type="evidence" value="ECO:0007669"/>
    <property type="project" value="UniProtKB-UniRule"/>
</dbReference>
<reference evidence="11 12" key="1">
    <citation type="journal article" date="2015" name="Microbiome">
        <title>Genomic resolution of linkages in carbon, nitrogen, and sulfur cycling among widespread estuary sediment bacteria.</title>
        <authorList>
            <person name="Baker B.J."/>
            <person name="Lazar C.S."/>
            <person name="Teske A.P."/>
            <person name="Dick G.J."/>
        </authorList>
    </citation>
    <scope>NUCLEOTIDE SEQUENCE [LARGE SCALE GENOMIC DNA]</scope>
    <source>
        <strain evidence="11">SM23_60</strain>
    </source>
</reference>
<evidence type="ECO:0000256" key="3">
    <source>
        <dbReference type="ARBA" id="ARBA00011424"/>
    </source>
</evidence>
<dbReference type="SUPFAM" id="SSF51621">
    <property type="entry name" value="Phosphoenolpyruvate/pyruvate domain"/>
    <property type="match status" value="1"/>
</dbReference>
<dbReference type="UniPathway" id="UPA00028">
    <property type="reaction ID" value="UER00003"/>
</dbReference>
<comment type="subcellular location">
    <subcellularLocation>
        <location evidence="7">Cytoplasm</location>
    </subcellularLocation>
</comment>
<dbReference type="AlphaFoldDB" id="A0A0S8GGQ0"/>
<dbReference type="PATRIC" id="fig|1703780.3.peg.2497"/>
<dbReference type="InterPro" id="IPR040442">
    <property type="entry name" value="Pyrv_kinase-like_dom_sf"/>
</dbReference>
<dbReference type="GO" id="GO:0003864">
    <property type="term" value="F:3-methyl-2-oxobutanoate hydroxymethyltransferase activity"/>
    <property type="evidence" value="ECO:0007669"/>
    <property type="project" value="UniProtKB-UniRule"/>
</dbReference>
<dbReference type="EC" id="2.1.2.11" evidence="7"/>
<feature type="binding site" evidence="7 9">
    <location>
        <position position="111"/>
    </location>
    <ligand>
        <name>3-methyl-2-oxobutanoate</name>
        <dbReference type="ChEBI" id="CHEBI:11851"/>
    </ligand>
</feature>
<evidence type="ECO:0000256" key="10">
    <source>
        <dbReference type="PIRSR" id="PIRSR000388-3"/>
    </source>
</evidence>
<evidence type="ECO:0000256" key="2">
    <source>
        <dbReference type="ARBA" id="ARBA00008676"/>
    </source>
</evidence>
<dbReference type="NCBIfam" id="TIGR00222">
    <property type="entry name" value="panB"/>
    <property type="match status" value="1"/>
</dbReference>
<comment type="similarity">
    <text evidence="2 7">Belongs to the PanB family.</text>
</comment>
<dbReference type="InterPro" id="IPR015813">
    <property type="entry name" value="Pyrv/PenolPyrv_kinase-like_dom"/>
</dbReference>
<evidence type="ECO:0000256" key="8">
    <source>
        <dbReference type="PIRSR" id="PIRSR000388-1"/>
    </source>
</evidence>
<comment type="pathway">
    <text evidence="1 7">Cofactor biosynthesis; (R)-pantothenate biosynthesis; (R)-pantoate from 3-methyl-2-oxobutanoate: step 1/2.</text>
</comment>
<dbReference type="GO" id="GO:0005737">
    <property type="term" value="C:cytoplasm"/>
    <property type="evidence" value="ECO:0007669"/>
    <property type="project" value="UniProtKB-SubCell"/>
</dbReference>
<accession>A0A0S8GGQ0</accession>
<feature type="binding site" evidence="7 10">
    <location>
        <position position="43"/>
    </location>
    <ligand>
        <name>Mg(2+)</name>
        <dbReference type="ChEBI" id="CHEBI:18420"/>
    </ligand>
</feature>
<feature type="binding site" evidence="7 10">
    <location>
        <position position="113"/>
    </location>
    <ligand>
        <name>Mg(2+)</name>
        <dbReference type="ChEBI" id="CHEBI:18420"/>
    </ligand>
</feature>
<protein>
    <recommendedName>
        <fullName evidence="7">3-methyl-2-oxobutanoate hydroxymethyltransferase</fullName>
        <ecNumber evidence="7">2.1.2.11</ecNumber>
    </recommendedName>
    <alternativeName>
        <fullName evidence="7">Ketopantoate hydroxymethyltransferase</fullName>
        <shortName evidence="7">KPHMT</shortName>
    </alternativeName>
</protein>
<dbReference type="Pfam" id="PF02548">
    <property type="entry name" value="Pantoate_transf"/>
    <property type="match status" value="1"/>
</dbReference>
<gene>
    <name evidence="7" type="primary">panB</name>
    <name evidence="11" type="ORF">AMJ87_05535</name>
</gene>
<evidence type="ECO:0000256" key="1">
    <source>
        <dbReference type="ARBA" id="ARBA00005033"/>
    </source>
</evidence>
<dbReference type="Proteomes" id="UP000051096">
    <property type="component" value="Unassembled WGS sequence"/>
</dbReference>
<keyword evidence="7 10" id="KW-0479">Metal-binding</keyword>
<proteinExistence type="inferred from homology"/>
<comment type="function">
    <text evidence="6 7">Catalyzes the reversible reaction in which hydroxymethyl group from 5,10-methylenetetrahydrofolate is transferred onto alpha-ketoisovalerate to form ketopantoate.</text>
</comment>
<comment type="catalytic activity">
    <reaction evidence="7">
        <text>(6R)-5,10-methylene-5,6,7,8-tetrahydrofolate + 3-methyl-2-oxobutanoate + H2O = 2-dehydropantoate + (6S)-5,6,7,8-tetrahydrofolate</text>
        <dbReference type="Rhea" id="RHEA:11824"/>
        <dbReference type="ChEBI" id="CHEBI:11561"/>
        <dbReference type="ChEBI" id="CHEBI:11851"/>
        <dbReference type="ChEBI" id="CHEBI:15377"/>
        <dbReference type="ChEBI" id="CHEBI:15636"/>
        <dbReference type="ChEBI" id="CHEBI:57453"/>
        <dbReference type="EC" id="2.1.2.11"/>
    </reaction>
</comment>
<keyword evidence="7 10" id="KW-0460">Magnesium</keyword>
<keyword evidence="4 7" id="KW-0566">Pantothenate biosynthesis</keyword>
<dbReference type="InterPro" id="IPR003700">
    <property type="entry name" value="Pantoate_hydroxy_MeTrfase"/>
</dbReference>
<dbReference type="PANTHER" id="PTHR20881">
    <property type="entry name" value="3-METHYL-2-OXOBUTANOATE HYDROXYMETHYLTRANSFERASE"/>
    <property type="match status" value="1"/>
</dbReference>